<evidence type="ECO:0000256" key="3">
    <source>
        <dbReference type="SAM" id="SignalP"/>
    </source>
</evidence>
<evidence type="ECO:0008006" key="6">
    <source>
        <dbReference type="Google" id="ProtNLM"/>
    </source>
</evidence>
<dbReference type="PANTHER" id="PTHR13234">
    <property type="entry name" value="GAMMA-INTERFERON INDUCIBLE LYSOSOMAL THIOL REDUCTASE GILT"/>
    <property type="match status" value="1"/>
</dbReference>
<feature type="signal peptide" evidence="3">
    <location>
        <begin position="1"/>
        <end position="22"/>
    </location>
</feature>
<proteinExistence type="inferred from homology"/>
<evidence type="ECO:0000256" key="2">
    <source>
        <dbReference type="ARBA" id="ARBA00023180"/>
    </source>
</evidence>
<keyword evidence="5" id="KW-1185">Reference proteome</keyword>
<sequence length="120" mass="12859">MAARLAVPALLLLLLLASSAAAAVGDEGPEKVAVALYYESLCPYSASFVVDRLARVFEDGLLDAVDLTLLPYGNARVHAGGEISCQVRRAGSARYFVPTSELWLTCWLDLLGLDSRSSAW</sequence>
<dbReference type="AlphaFoldDB" id="A0A8T0N0M3"/>
<dbReference type="Pfam" id="PF03227">
    <property type="entry name" value="GILT"/>
    <property type="match status" value="1"/>
</dbReference>
<evidence type="ECO:0000256" key="1">
    <source>
        <dbReference type="ARBA" id="ARBA00005679"/>
    </source>
</evidence>
<comment type="similarity">
    <text evidence="1">Belongs to the GILT family.</text>
</comment>
<organism evidence="4 5">
    <name type="scientific">Panicum virgatum</name>
    <name type="common">Blackwell switchgrass</name>
    <dbReference type="NCBI Taxonomy" id="38727"/>
    <lineage>
        <taxon>Eukaryota</taxon>
        <taxon>Viridiplantae</taxon>
        <taxon>Streptophyta</taxon>
        <taxon>Embryophyta</taxon>
        <taxon>Tracheophyta</taxon>
        <taxon>Spermatophyta</taxon>
        <taxon>Magnoliopsida</taxon>
        <taxon>Liliopsida</taxon>
        <taxon>Poales</taxon>
        <taxon>Poaceae</taxon>
        <taxon>PACMAD clade</taxon>
        <taxon>Panicoideae</taxon>
        <taxon>Panicodae</taxon>
        <taxon>Paniceae</taxon>
        <taxon>Panicinae</taxon>
        <taxon>Panicum</taxon>
        <taxon>Panicum sect. Hiantes</taxon>
    </lineage>
</organism>
<protein>
    <recommendedName>
        <fullName evidence="6">Gamma-interferon-inducible lysosomal thiol reductase</fullName>
    </recommendedName>
</protein>
<dbReference type="PANTHER" id="PTHR13234:SF75">
    <property type="entry name" value="GAMMA INTERFERON INDUCIBLE LYSOSOMAL THIOL REDUCTASE FAMILY PROTEIN, EXPRESSED"/>
    <property type="match status" value="1"/>
</dbReference>
<evidence type="ECO:0000313" key="4">
    <source>
        <dbReference type="EMBL" id="KAG2541489.1"/>
    </source>
</evidence>
<dbReference type="InterPro" id="IPR004911">
    <property type="entry name" value="Interferon-induced_GILT"/>
</dbReference>
<name>A0A8T0N0M3_PANVG</name>
<evidence type="ECO:0000313" key="5">
    <source>
        <dbReference type="Proteomes" id="UP000823388"/>
    </source>
</evidence>
<comment type="caution">
    <text evidence="4">The sequence shown here is derived from an EMBL/GenBank/DDBJ whole genome shotgun (WGS) entry which is preliminary data.</text>
</comment>
<reference evidence="4" key="1">
    <citation type="submission" date="2020-05" db="EMBL/GenBank/DDBJ databases">
        <title>WGS assembly of Panicum virgatum.</title>
        <authorList>
            <person name="Lovell J.T."/>
            <person name="Jenkins J."/>
            <person name="Shu S."/>
            <person name="Juenger T.E."/>
            <person name="Schmutz J."/>
        </authorList>
    </citation>
    <scope>NUCLEOTIDE SEQUENCE</scope>
    <source>
        <strain evidence="4">AP13</strain>
    </source>
</reference>
<accession>A0A8T0N0M3</accession>
<dbReference type="GO" id="GO:0016671">
    <property type="term" value="F:oxidoreductase activity, acting on a sulfur group of donors, disulfide as acceptor"/>
    <property type="evidence" value="ECO:0007669"/>
    <property type="project" value="InterPro"/>
</dbReference>
<dbReference type="EMBL" id="CM029054">
    <property type="protein sequence ID" value="KAG2541489.1"/>
    <property type="molecule type" value="Genomic_DNA"/>
</dbReference>
<feature type="chain" id="PRO_5035790446" description="Gamma-interferon-inducible lysosomal thiol reductase" evidence="3">
    <location>
        <begin position="23"/>
        <end position="120"/>
    </location>
</feature>
<dbReference type="Proteomes" id="UP000823388">
    <property type="component" value="Chromosome 9N"/>
</dbReference>
<gene>
    <name evidence="4" type="ORF">PVAP13_9NG712614</name>
</gene>
<keyword evidence="3" id="KW-0732">Signal</keyword>
<keyword evidence="2" id="KW-0325">Glycoprotein</keyword>